<evidence type="ECO:0000313" key="2">
    <source>
        <dbReference type="Proteomes" id="UP000188235"/>
    </source>
</evidence>
<protein>
    <submittedName>
        <fullName evidence="1">Uncharacterized protein</fullName>
    </submittedName>
</protein>
<proteinExistence type="predicted"/>
<reference evidence="1 2" key="1">
    <citation type="journal article" date="2008" name="Int. J. Syst. Evol. Microbiol.">
        <title>Tessaracoccus flavescens sp. nov., isolated from marine sediment.</title>
        <authorList>
            <person name="Lee D.W."/>
            <person name="Lee S.D."/>
        </authorList>
    </citation>
    <scope>NUCLEOTIDE SEQUENCE [LARGE SCALE GENOMIC DNA]</scope>
    <source>
        <strain evidence="1 2">SST-39T</strain>
    </source>
</reference>
<dbReference type="AlphaFoldDB" id="A0A1Q2D0P5"/>
<name>A0A1Q2D0P5_9ACTN</name>
<accession>A0A1Q2D0P5</accession>
<dbReference type="KEGG" id="tfa:BW733_14560"/>
<dbReference type="Proteomes" id="UP000188235">
    <property type="component" value="Chromosome"/>
</dbReference>
<evidence type="ECO:0000313" key="1">
    <source>
        <dbReference type="EMBL" id="AQP51865.1"/>
    </source>
</evidence>
<sequence>MRTDTSAVPLEEDTPIAGVDVMATVLNAGREPIRDLMVKVVMGPSTFGPIGLGPMHPDAKFWVAARMFSGSDTARVDLYCRFRDAQGQVWQVHNHGDGPELLEPVDLEQWRRAAGTFDAEAMSRAERGLVSDGRSFDGIDRLRQGNALPVEGWVHSALVPKPGEHIPVDDSRWPWWMDQAGWADQAT</sequence>
<organism evidence="1 2">
    <name type="scientific">Tessaracoccus flavescens</name>
    <dbReference type="NCBI Taxonomy" id="399497"/>
    <lineage>
        <taxon>Bacteria</taxon>
        <taxon>Bacillati</taxon>
        <taxon>Actinomycetota</taxon>
        <taxon>Actinomycetes</taxon>
        <taxon>Propionibacteriales</taxon>
        <taxon>Propionibacteriaceae</taxon>
        <taxon>Tessaracoccus</taxon>
    </lineage>
</organism>
<dbReference type="EMBL" id="CP019607">
    <property type="protein sequence ID" value="AQP51865.1"/>
    <property type="molecule type" value="Genomic_DNA"/>
</dbReference>
<gene>
    <name evidence="1" type="ORF">BW733_14560</name>
</gene>
<keyword evidence="2" id="KW-1185">Reference proteome</keyword>